<evidence type="ECO:0000313" key="1">
    <source>
        <dbReference type="EMBL" id="MPY12106.1"/>
    </source>
</evidence>
<comment type="caution">
    <text evidence="1">The sequence shown here is derived from an EMBL/GenBank/DDBJ whole genome shotgun (WGS) entry which is preliminary data.</text>
</comment>
<reference evidence="2" key="1">
    <citation type="submission" date="2019-07" db="EMBL/GenBank/DDBJ databases">
        <title>Arthrobacter KR32 sp. nov., isolated from mountain cheese made of cows milk.</title>
        <authorList>
            <person name="Flegler A."/>
        </authorList>
    </citation>
    <scope>NUCLEOTIDE SEQUENCE [LARGE SCALE GENOMIC DNA]</scope>
    <source>
        <strain evidence="2">KR32</strain>
    </source>
</reference>
<accession>A0A7X1NSC5</accession>
<organism evidence="1 2">
    <name type="scientific">Arthrobacter bussei</name>
    <dbReference type="NCBI Taxonomy" id="2594179"/>
    <lineage>
        <taxon>Bacteria</taxon>
        <taxon>Bacillati</taxon>
        <taxon>Actinomycetota</taxon>
        <taxon>Actinomycetes</taxon>
        <taxon>Micrococcales</taxon>
        <taxon>Micrococcaceae</taxon>
        <taxon>Arthrobacter</taxon>
    </lineage>
</organism>
<proteinExistence type="predicted"/>
<dbReference type="EMBL" id="VJXX01000006">
    <property type="protein sequence ID" value="MPY12106.1"/>
    <property type="molecule type" value="Genomic_DNA"/>
</dbReference>
<name>A0A7X1NSC5_9MICC</name>
<evidence type="ECO:0000313" key="2">
    <source>
        <dbReference type="Proteomes" id="UP000326464"/>
    </source>
</evidence>
<protein>
    <submittedName>
        <fullName evidence="1">Uncharacterized protein</fullName>
    </submittedName>
</protein>
<dbReference type="AlphaFoldDB" id="A0A7X1NSC5"/>
<gene>
    <name evidence="1" type="ORF">FNH21_15535</name>
</gene>
<dbReference type="Proteomes" id="UP000326464">
    <property type="component" value="Unassembled WGS sequence"/>
</dbReference>
<keyword evidence="2" id="KW-1185">Reference proteome</keyword>
<sequence>MFVARLDIAIDTLRHRQDLIDRTAPMIALLHGQNEVGYSFWTRRRAHVEELLSGYGGSPEGYDNLSDLLQSARTLERKFEDRTRRLNSRMTSMQNRKSDIEKSLLDLQRSKDKLAMSLELTREREALNRTISALDDGPGNFGFVPEDTGVATDLRSARQAVVLAEALLELKGHQGS</sequence>